<protein>
    <submittedName>
        <fullName evidence="1">Uncharacterized protein</fullName>
    </submittedName>
</protein>
<dbReference type="AlphaFoldDB" id="A0AAV7SIL7"/>
<keyword evidence="2" id="KW-1185">Reference proteome</keyword>
<accession>A0AAV7SIL7</accession>
<name>A0AAV7SIL7_PLEWA</name>
<reference evidence="1" key="1">
    <citation type="journal article" date="2022" name="bioRxiv">
        <title>Sequencing and chromosome-scale assembly of the giantPleurodeles waltlgenome.</title>
        <authorList>
            <person name="Brown T."/>
            <person name="Elewa A."/>
            <person name="Iarovenko S."/>
            <person name="Subramanian E."/>
            <person name="Araus A.J."/>
            <person name="Petzold A."/>
            <person name="Susuki M."/>
            <person name="Suzuki K.-i.T."/>
            <person name="Hayashi T."/>
            <person name="Toyoda A."/>
            <person name="Oliveira C."/>
            <person name="Osipova E."/>
            <person name="Leigh N.D."/>
            <person name="Simon A."/>
            <person name="Yun M.H."/>
        </authorList>
    </citation>
    <scope>NUCLEOTIDE SEQUENCE</scope>
    <source>
        <strain evidence="1">20211129_DDA</strain>
        <tissue evidence="1">Liver</tissue>
    </source>
</reference>
<evidence type="ECO:0000313" key="1">
    <source>
        <dbReference type="EMBL" id="KAJ1163895.1"/>
    </source>
</evidence>
<gene>
    <name evidence="1" type="ORF">NDU88_004347</name>
</gene>
<organism evidence="1 2">
    <name type="scientific">Pleurodeles waltl</name>
    <name type="common">Iberian ribbed newt</name>
    <dbReference type="NCBI Taxonomy" id="8319"/>
    <lineage>
        <taxon>Eukaryota</taxon>
        <taxon>Metazoa</taxon>
        <taxon>Chordata</taxon>
        <taxon>Craniata</taxon>
        <taxon>Vertebrata</taxon>
        <taxon>Euteleostomi</taxon>
        <taxon>Amphibia</taxon>
        <taxon>Batrachia</taxon>
        <taxon>Caudata</taxon>
        <taxon>Salamandroidea</taxon>
        <taxon>Salamandridae</taxon>
        <taxon>Pleurodelinae</taxon>
        <taxon>Pleurodeles</taxon>
    </lineage>
</organism>
<dbReference type="EMBL" id="JANPWB010000008">
    <property type="protein sequence ID" value="KAJ1163895.1"/>
    <property type="molecule type" value="Genomic_DNA"/>
</dbReference>
<dbReference type="Proteomes" id="UP001066276">
    <property type="component" value="Chromosome 4_2"/>
</dbReference>
<proteinExistence type="predicted"/>
<sequence length="178" mass="20568">MAEACKVLATQTLMKGLLAYVANSCKLRHPDWSTKGYQELGTLLTTMERDGVFKVKKDSDKTDKGMMLQQVQQEEEPEGMYYQGARHRHDEGQGYQRRDKGSVQCYVCQRYGTGAEIVKGIEVEEIEMTEMTVMREKIETTVKVLHPTERELAHRYLTIQQDVEESHKEMFDLMVIDP</sequence>
<evidence type="ECO:0000313" key="2">
    <source>
        <dbReference type="Proteomes" id="UP001066276"/>
    </source>
</evidence>
<comment type="caution">
    <text evidence="1">The sequence shown here is derived from an EMBL/GenBank/DDBJ whole genome shotgun (WGS) entry which is preliminary data.</text>
</comment>